<organism evidence="3 4">
    <name type="scientific">Sphaerobolus stellatus (strain SS14)</name>
    <dbReference type="NCBI Taxonomy" id="990650"/>
    <lineage>
        <taxon>Eukaryota</taxon>
        <taxon>Fungi</taxon>
        <taxon>Dikarya</taxon>
        <taxon>Basidiomycota</taxon>
        <taxon>Agaricomycotina</taxon>
        <taxon>Agaricomycetes</taxon>
        <taxon>Phallomycetidae</taxon>
        <taxon>Geastrales</taxon>
        <taxon>Sphaerobolaceae</taxon>
        <taxon>Sphaerobolus</taxon>
    </lineage>
</organism>
<keyword evidence="1" id="KW-0862">Zinc</keyword>
<accession>A0A0C9UJ72</accession>
<feature type="non-terminal residue" evidence="3">
    <location>
        <position position="160"/>
    </location>
</feature>
<dbReference type="PROSITE" id="PS50158">
    <property type="entry name" value="ZF_CCHC"/>
    <property type="match status" value="1"/>
</dbReference>
<evidence type="ECO:0000259" key="2">
    <source>
        <dbReference type="PROSITE" id="PS50158"/>
    </source>
</evidence>
<dbReference type="EMBL" id="KN837125">
    <property type="protein sequence ID" value="KIJ43133.1"/>
    <property type="molecule type" value="Genomic_DNA"/>
</dbReference>
<protein>
    <submittedName>
        <fullName evidence="3">Unplaced genomic scaffold SPHSTscaffold_50, whole genome shotgun sequence</fullName>
    </submittedName>
</protein>
<name>A0A0C9UJ72_SPHS4</name>
<reference evidence="3 4" key="1">
    <citation type="submission" date="2014-06" db="EMBL/GenBank/DDBJ databases">
        <title>Evolutionary Origins and Diversification of the Mycorrhizal Mutualists.</title>
        <authorList>
            <consortium name="DOE Joint Genome Institute"/>
            <consortium name="Mycorrhizal Genomics Consortium"/>
            <person name="Kohler A."/>
            <person name="Kuo A."/>
            <person name="Nagy L.G."/>
            <person name="Floudas D."/>
            <person name="Copeland A."/>
            <person name="Barry K.W."/>
            <person name="Cichocki N."/>
            <person name="Veneault-Fourrey C."/>
            <person name="LaButti K."/>
            <person name="Lindquist E.A."/>
            <person name="Lipzen A."/>
            <person name="Lundell T."/>
            <person name="Morin E."/>
            <person name="Murat C."/>
            <person name="Riley R."/>
            <person name="Ohm R."/>
            <person name="Sun H."/>
            <person name="Tunlid A."/>
            <person name="Henrissat B."/>
            <person name="Grigoriev I.V."/>
            <person name="Hibbett D.S."/>
            <person name="Martin F."/>
        </authorList>
    </citation>
    <scope>NUCLEOTIDE SEQUENCE [LARGE SCALE GENOMIC DNA]</scope>
    <source>
        <strain evidence="3 4">SS14</strain>
    </source>
</reference>
<keyword evidence="4" id="KW-1185">Reference proteome</keyword>
<evidence type="ECO:0000313" key="3">
    <source>
        <dbReference type="EMBL" id="KIJ43133.1"/>
    </source>
</evidence>
<feature type="non-terminal residue" evidence="3">
    <location>
        <position position="1"/>
    </location>
</feature>
<proteinExistence type="predicted"/>
<feature type="domain" description="CCHC-type" evidence="2">
    <location>
        <begin position="113"/>
        <end position="126"/>
    </location>
</feature>
<dbReference type="AlphaFoldDB" id="A0A0C9UJ72"/>
<dbReference type="GO" id="GO:0003676">
    <property type="term" value="F:nucleic acid binding"/>
    <property type="evidence" value="ECO:0007669"/>
    <property type="project" value="InterPro"/>
</dbReference>
<dbReference type="GO" id="GO:0008270">
    <property type="term" value="F:zinc ion binding"/>
    <property type="evidence" value="ECO:0007669"/>
    <property type="project" value="UniProtKB-KW"/>
</dbReference>
<sequence length="160" mass="17757">WIRNIDPDASSPQRIYSVVAHNAPIEIWNGNHDAMQDAIDSIVAVNTEDMETAFPVAKLTWLNGSDARDRTKHGPLMLDFKSRKDANTAIDQGLTIDGTYCRVSLYIPRAPQCFRCQDWGHRATECSGEARCGRCAGNHETSQHKCAHDNSCAPGIRCTK</sequence>
<dbReference type="Proteomes" id="UP000054279">
    <property type="component" value="Unassembled WGS sequence"/>
</dbReference>
<keyword evidence="1" id="KW-0863">Zinc-finger</keyword>
<evidence type="ECO:0000313" key="4">
    <source>
        <dbReference type="Proteomes" id="UP000054279"/>
    </source>
</evidence>
<dbReference type="HOGENOM" id="CLU_119678_0_0_1"/>
<dbReference type="InterPro" id="IPR001878">
    <property type="entry name" value="Znf_CCHC"/>
</dbReference>
<evidence type="ECO:0000256" key="1">
    <source>
        <dbReference type="PROSITE-ProRule" id="PRU00047"/>
    </source>
</evidence>
<keyword evidence="1" id="KW-0479">Metal-binding</keyword>
<gene>
    <name evidence="3" type="ORF">M422DRAFT_113536</name>
</gene>
<dbReference type="OrthoDB" id="10022108at2759"/>